<keyword evidence="3" id="KW-1185">Reference proteome</keyword>
<comment type="caution">
    <text evidence="2">The sequence shown here is derived from an EMBL/GenBank/DDBJ whole genome shotgun (WGS) entry which is preliminary data.</text>
</comment>
<accession>N6XWY9</accession>
<protein>
    <submittedName>
        <fullName evidence="2">Uncharacterized protein</fullName>
    </submittedName>
</protein>
<sequence>MKPYTKRTALNTLLASLLAAAPAIHASDTATPPLALSTNVSLVSQYVFRGISYSQERPAIQGGFDLAHGSGLYLGVWGTSVSDDALNDASGEIDVYGGYANTLGDFGYDIGLLQFIFPGGRIDGTREKYDTLELYAGVTWKFLNLKYSHTLGDYFGFNDKSFGLGRGDSKGSYYVEANLTHEFLPGWTASAHVGHQYVRNYGEYNFTDWKIGLEKSFDGGWQAGLAWVDTDADKPLYTVCDDGRHCKNTASAKWLVHLTRSF</sequence>
<name>N6XWY9_THAL4</name>
<organism evidence="2 3">
    <name type="scientific">Thauera linaloolentis (strain DSM 12138 / JCM 21573 / CCUG 41526 / CIP 105981 / IAM 15112 / NBRC 102519 / 47Lol)</name>
    <dbReference type="NCBI Taxonomy" id="1123367"/>
    <lineage>
        <taxon>Bacteria</taxon>
        <taxon>Pseudomonadati</taxon>
        <taxon>Pseudomonadota</taxon>
        <taxon>Betaproteobacteria</taxon>
        <taxon>Rhodocyclales</taxon>
        <taxon>Zoogloeaceae</taxon>
        <taxon>Thauera</taxon>
    </lineage>
</organism>
<gene>
    <name evidence="2" type="ORF">C666_13585</name>
</gene>
<feature type="chain" id="PRO_5004127901" evidence="1">
    <location>
        <begin position="27"/>
        <end position="262"/>
    </location>
</feature>
<dbReference type="EMBL" id="AMXE01000057">
    <property type="protein sequence ID" value="ENO86311.1"/>
    <property type="molecule type" value="Genomic_DNA"/>
</dbReference>
<dbReference type="STRING" id="1123367.GCA_000621305_03661"/>
<evidence type="ECO:0000256" key="1">
    <source>
        <dbReference type="SAM" id="SignalP"/>
    </source>
</evidence>
<proteinExistence type="predicted"/>
<dbReference type="OrthoDB" id="9793561at2"/>
<dbReference type="Pfam" id="PF09694">
    <property type="entry name" value="Gcw_chp"/>
    <property type="match status" value="1"/>
</dbReference>
<evidence type="ECO:0000313" key="2">
    <source>
        <dbReference type="EMBL" id="ENO86311.1"/>
    </source>
</evidence>
<dbReference type="InterPro" id="IPR010239">
    <property type="entry name" value="CHP02001"/>
</dbReference>
<evidence type="ECO:0000313" key="3">
    <source>
        <dbReference type="Proteomes" id="UP000013232"/>
    </source>
</evidence>
<keyword evidence="1" id="KW-0732">Signal</keyword>
<dbReference type="NCBIfam" id="TIGR02001">
    <property type="entry name" value="gcw_chp"/>
    <property type="match status" value="1"/>
</dbReference>
<dbReference type="eggNOG" id="ENOG50318BZ">
    <property type="taxonomic scope" value="Bacteria"/>
</dbReference>
<dbReference type="AlphaFoldDB" id="N6XWY9"/>
<dbReference type="RefSeq" id="WP_004340640.1">
    <property type="nucleotide sequence ID" value="NZ_AMXE01000057.1"/>
</dbReference>
<dbReference type="Proteomes" id="UP000013232">
    <property type="component" value="Unassembled WGS sequence"/>
</dbReference>
<feature type="signal peptide" evidence="1">
    <location>
        <begin position="1"/>
        <end position="26"/>
    </location>
</feature>
<reference evidence="2 3" key="1">
    <citation type="submission" date="2012-09" db="EMBL/GenBank/DDBJ databases">
        <title>Draft Genome Sequences of 6 Strains from Genus Thauera.</title>
        <authorList>
            <person name="Liu B."/>
            <person name="Shapleigh J.P."/>
            <person name="Frostegard A.H."/>
        </authorList>
    </citation>
    <scope>NUCLEOTIDE SEQUENCE [LARGE SCALE GENOMIC DNA]</scope>
    <source>
        <strain evidence="3">47Lol / DSM 12138</strain>
    </source>
</reference>